<dbReference type="Proteomes" id="UP000287962">
    <property type="component" value="Unassembled WGS sequence"/>
</dbReference>
<dbReference type="EMBL" id="PEMD01000146">
    <property type="protein sequence ID" value="RTH32766.1"/>
    <property type="molecule type" value="Genomic_DNA"/>
</dbReference>
<dbReference type="InterPro" id="IPR052747">
    <property type="entry name" value="TA_system_RelE_toxin"/>
</dbReference>
<proteinExistence type="predicted"/>
<evidence type="ECO:0000313" key="2">
    <source>
        <dbReference type="EMBL" id="RTH32766.1"/>
    </source>
</evidence>
<dbReference type="SUPFAM" id="SSF143011">
    <property type="entry name" value="RelE-like"/>
    <property type="match status" value="1"/>
</dbReference>
<reference evidence="3" key="1">
    <citation type="submission" date="2017-10" db="EMBL/GenBank/DDBJ databases">
        <authorList>
            <person name="Wilpiszeski R.L."/>
            <person name="Zhidan Z."/>
            <person name="House C.H."/>
        </authorList>
    </citation>
    <scope>NUCLEOTIDE SEQUENCE</scope>
    <source>
        <strain evidence="3">12_S12</strain>
    </source>
</reference>
<name>A0A430SA75_THESC</name>
<dbReference type="PANTHER" id="PTHR38813:SF1">
    <property type="entry name" value="TOXIN RELE1-RELATED"/>
    <property type="match status" value="1"/>
</dbReference>
<evidence type="ECO:0008006" key="6">
    <source>
        <dbReference type="Google" id="ProtNLM"/>
    </source>
</evidence>
<dbReference type="Proteomes" id="UP000286928">
    <property type="component" value="Unassembled WGS sequence"/>
</dbReference>
<evidence type="ECO:0000313" key="4">
    <source>
        <dbReference type="Proteomes" id="UP000286928"/>
    </source>
</evidence>
<dbReference type="InterPro" id="IPR035093">
    <property type="entry name" value="RelE/ParE_toxin_dom_sf"/>
</dbReference>
<gene>
    <name evidence="3" type="ORF">CSW25_06070</name>
    <name evidence="2" type="ORF">CSW33_05635</name>
</gene>
<dbReference type="EMBL" id="PEML01000165">
    <property type="protein sequence ID" value="RTI07494.1"/>
    <property type="molecule type" value="Genomic_DNA"/>
</dbReference>
<keyword evidence="1" id="KW-1277">Toxin-antitoxin system</keyword>
<dbReference type="Pfam" id="PF05016">
    <property type="entry name" value="ParE_toxin"/>
    <property type="match status" value="1"/>
</dbReference>
<keyword evidence="5" id="KW-1185">Reference proteome</keyword>
<reference evidence="4 5" key="2">
    <citation type="journal article" date="2019" name="Extremophiles">
        <title>Biogeography of thermophiles and predominance of Thermus scotoductus in domestic water heaters.</title>
        <authorList>
            <person name="Wilpiszeski R.L."/>
            <person name="Zhang Z."/>
            <person name="House C.H."/>
        </authorList>
    </citation>
    <scope>NUCLEOTIDE SEQUENCE [LARGE SCALE GENOMIC DNA]</scope>
    <source>
        <strain evidence="3 5">12_S12</strain>
        <strain evidence="2 4">20_S20</strain>
    </source>
</reference>
<dbReference type="AlphaFoldDB" id="A0A430SA75"/>
<organism evidence="2 4">
    <name type="scientific">Thermus scotoductus</name>
    <dbReference type="NCBI Taxonomy" id="37636"/>
    <lineage>
        <taxon>Bacteria</taxon>
        <taxon>Thermotogati</taxon>
        <taxon>Deinococcota</taxon>
        <taxon>Deinococci</taxon>
        <taxon>Thermales</taxon>
        <taxon>Thermaceae</taxon>
        <taxon>Thermus</taxon>
    </lineage>
</organism>
<dbReference type="InterPro" id="IPR007712">
    <property type="entry name" value="RelE/ParE_toxin"/>
</dbReference>
<evidence type="ECO:0000256" key="1">
    <source>
        <dbReference type="ARBA" id="ARBA00022649"/>
    </source>
</evidence>
<sequence length="128" mass="13953">MGGCAELVGGNGRLCGRSGGLGGGAHPLPGNPLGLGGRREAVKYALYLTRAAEKDLRALPKEVLLRVDQALRKLQENPFPPGVRKLRGFGPPSVYRLRVGDYRLLYTVEAETRTITVARIKPRKDAYR</sequence>
<evidence type="ECO:0000313" key="3">
    <source>
        <dbReference type="EMBL" id="RTI07494.1"/>
    </source>
</evidence>
<accession>A0A430SA75</accession>
<dbReference type="PANTHER" id="PTHR38813">
    <property type="match status" value="1"/>
</dbReference>
<protein>
    <recommendedName>
        <fullName evidence="6">Type II toxin-antitoxin system RelE/ParE family toxin</fullName>
    </recommendedName>
</protein>
<dbReference type="Gene3D" id="3.30.2310.20">
    <property type="entry name" value="RelE-like"/>
    <property type="match status" value="1"/>
</dbReference>
<comment type="caution">
    <text evidence="2">The sequence shown here is derived from an EMBL/GenBank/DDBJ whole genome shotgun (WGS) entry which is preliminary data.</text>
</comment>
<evidence type="ECO:0000313" key="5">
    <source>
        <dbReference type="Proteomes" id="UP000287962"/>
    </source>
</evidence>